<evidence type="ECO:0000313" key="3">
    <source>
        <dbReference type="Proteomes" id="UP000245166"/>
    </source>
</evidence>
<dbReference type="EMBL" id="PYHR01000002">
    <property type="protein sequence ID" value="PWD50075.1"/>
    <property type="molecule type" value="Genomic_DNA"/>
</dbReference>
<dbReference type="RefSeq" id="WP_109228459.1">
    <property type="nucleotide sequence ID" value="NZ_PYHR01000002.1"/>
</dbReference>
<comment type="caution">
    <text evidence="2">The sequence shown here is derived from an EMBL/GenBank/DDBJ whole genome shotgun (WGS) entry which is preliminary data.</text>
</comment>
<gene>
    <name evidence="2" type="ORF">C8046_04725</name>
</gene>
<keyword evidence="1" id="KW-0812">Transmembrane</keyword>
<name>A0A2U1ZSW0_9MICO</name>
<keyword evidence="3" id="KW-1185">Reference proteome</keyword>
<protein>
    <recommendedName>
        <fullName evidence="4">DUF3137 domain-containing protein</fullName>
    </recommendedName>
</protein>
<organism evidence="2 3">
    <name type="scientific">Serinibacter arcticus</name>
    <dbReference type="NCBI Taxonomy" id="1655435"/>
    <lineage>
        <taxon>Bacteria</taxon>
        <taxon>Bacillati</taxon>
        <taxon>Actinomycetota</taxon>
        <taxon>Actinomycetes</taxon>
        <taxon>Micrococcales</taxon>
        <taxon>Beutenbergiaceae</taxon>
        <taxon>Serinibacter</taxon>
    </lineage>
</organism>
<evidence type="ECO:0000256" key="1">
    <source>
        <dbReference type="SAM" id="Phobius"/>
    </source>
</evidence>
<keyword evidence="1" id="KW-1133">Transmembrane helix</keyword>
<keyword evidence="1" id="KW-0472">Membrane</keyword>
<evidence type="ECO:0000313" key="2">
    <source>
        <dbReference type="EMBL" id="PWD50075.1"/>
    </source>
</evidence>
<sequence>MESMFLLVPVMFVAVPLLMIGLVVYAVVSSKRRREGLTAYAGSRGFTFRPDGDHLVDRFPGDPFGRGYRRSGSQVVEGVHEGRHFVAFDYSYKTSGGSRDRDSTSSFSVVAMNLGCRIPRLQVRPQSAIGRLFADSFGTDYRIGDQAFDDAFHIATDSPELAHDVLHPGMRHLLLATRGRVVRFQDDSLLMFRSGHHSPEEIDAVLALMAQVLRTVPDHVWTRLRGEAPISDAPTWDAP</sequence>
<dbReference type="OrthoDB" id="3429251at2"/>
<evidence type="ECO:0008006" key="4">
    <source>
        <dbReference type="Google" id="ProtNLM"/>
    </source>
</evidence>
<proteinExistence type="predicted"/>
<accession>A0A2U1ZSW0</accession>
<dbReference type="Proteomes" id="UP000245166">
    <property type="component" value="Unassembled WGS sequence"/>
</dbReference>
<dbReference type="AlphaFoldDB" id="A0A2U1ZSW0"/>
<feature type="transmembrane region" description="Helical" evidence="1">
    <location>
        <begin position="6"/>
        <end position="28"/>
    </location>
</feature>
<reference evidence="2 3" key="1">
    <citation type="submission" date="2018-03" db="EMBL/GenBank/DDBJ databases">
        <title>Genome assembly of novel Miniimonas species PCH200.</title>
        <authorList>
            <person name="Thakur V."/>
            <person name="Kumar V."/>
            <person name="Singh D."/>
        </authorList>
    </citation>
    <scope>NUCLEOTIDE SEQUENCE [LARGE SCALE GENOMIC DNA]</scope>
    <source>
        <strain evidence="2 3">PCH200</strain>
    </source>
</reference>